<dbReference type="Proteomes" id="UP000202743">
    <property type="component" value="Segment"/>
</dbReference>
<evidence type="ECO:0000313" key="2">
    <source>
        <dbReference type="Proteomes" id="UP000202743"/>
    </source>
</evidence>
<proteinExistence type="predicted"/>
<dbReference type="KEGG" id="vg:26517372"/>
<dbReference type="RefSeq" id="YP_009189149.1">
    <property type="nucleotide sequence ID" value="NC_028673.1"/>
</dbReference>
<evidence type="ECO:0000313" key="1">
    <source>
        <dbReference type="EMBL" id="AKJ72449.1"/>
    </source>
</evidence>
<dbReference type="OrthoDB" id="14204at10239"/>
<reference evidence="1 2" key="1">
    <citation type="journal article" date="2015" name="PLoS ONE">
        <title>Lysis to Kill: Evaluation of the Lytic Abilities, and Genomics of Nine Bacteriophages Infective for Gordonia spp. and Their Potential Use in Activated Sludge Foam Biocontrol.</title>
        <authorList>
            <person name="Dyson Z.A."/>
            <person name="Tucci J."/>
            <person name="Seviour R.J."/>
            <person name="Petrovski S."/>
        </authorList>
    </citation>
    <scope>NUCLEOTIDE SEQUENCE [LARGE SCALE GENOMIC DNA]</scope>
</reference>
<evidence type="ECO:0008006" key="3">
    <source>
        <dbReference type="Google" id="ProtNLM"/>
    </source>
</evidence>
<accession>A0A0K0N6A0</accession>
<protein>
    <recommendedName>
        <fullName evidence="3">Head-to-tail adaptor</fullName>
    </recommendedName>
</protein>
<gene>
    <name evidence="1" type="ORF">GMA7_12</name>
</gene>
<keyword evidence="2" id="KW-1185">Reference proteome</keyword>
<sequence length="171" mass="18406">MTGPNRPVYCTEGAIRVHLQNIKLPTGVSWDTMAETASNEVDSTIGVRYVTPVIVSPLDPATSAAAYWLQNVSALVAAARFMLSASAPGSMDTANRYGQYLLRNAQSIMLDVVNGKVDLPGAEELSSNDSVIQGPTTLNGDSFSQVDMFYDNFMAEGIMPGRRPSGESWPR</sequence>
<dbReference type="GeneID" id="26517372"/>
<name>A0A0K0N6A0_9CAUD</name>
<dbReference type="EMBL" id="KR063278">
    <property type="protein sequence ID" value="AKJ72449.1"/>
    <property type="molecule type" value="Genomic_DNA"/>
</dbReference>
<organism evidence="1 2">
    <name type="scientific">Gordonia phage GMA7</name>
    <dbReference type="NCBI Taxonomy" id="1647286"/>
    <lineage>
        <taxon>Viruses</taxon>
        <taxon>Duplodnaviria</taxon>
        <taxon>Heunggongvirae</taxon>
        <taxon>Uroviricota</taxon>
        <taxon>Caudoviricetes</taxon>
        <taxon>Getseptimavirus</taxon>
        <taxon>Getseptimavirus GMA7</taxon>
    </lineage>
</organism>